<accession>A0A8S3PXM4</accession>
<keyword evidence="3" id="KW-1185">Reference proteome</keyword>
<sequence>MNQSTKTVLQLWTAMRISYQRFIGEPLEILICLENTKCHLEGDQLTRVRLQEARNLRTLSITPEKRFDDLHPIVCEMWHSKQDFLEKCYKTLYKADNTPGTLNFFKTILHRTNVNGKVKGRFQPHYDLLMAVGEGLIKEQIFEFFQMENEYSKPTHPLLTELEDDNFSEDQKRDMFYNVIADFMKMYGYGMVDTPDKFIVNAQYVQKLRAVIVDGKLAIEQFLEPILVEPDELYNYSLQLCHWYLQLAELSDTAKEGDMNRLVLNCKYNLPFFFIHTLN</sequence>
<name>A0A8S3PXM4_MYTED</name>
<feature type="domain" description="DUF6589" evidence="1">
    <location>
        <begin position="39"/>
        <end position="273"/>
    </location>
</feature>
<dbReference type="Proteomes" id="UP000683360">
    <property type="component" value="Unassembled WGS sequence"/>
</dbReference>
<dbReference type="OrthoDB" id="6140658at2759"/>
<evidence type="ECO:0000259" key="1">
    <source>
        <dbReference type="Pfam" id="PF20231"/>
    </source>
</evidence>
<organism evidence="2 3">
    <name type="scientific">Mytilus edulis</name>
    <name type="common">Blue mussel</name>
    <dbReference type="NCBI Taxonomy" id="6550"/>
    <lineage>
        <taxon>Eukaryota</taxon>
        <taxon>Metazoa</taxon>
        <taxon>Spiralia</taxon>
        <taxon>Lophotrochozoa</taxon>
        <taxon>Mollusca</taxon>
        <taxon>Bivalvia</taxon>
        <taxon>Autobranchia</taxon>
        <taxon>Pteriomorphia</taxon>
        <taxon>Mytilida</taxon>
        <taxon>Mytiloidea</taxon>
        <taxon>Mytilidae</taxon>
        <taxon>Mytilinae</taxon>
        <taxon>Mytilus</taxon>
    </lineage>
</organism>
<evidence type="ECO:0000313" key="2">
    <source>
        <dbReference type="EMBL" id="CAG2188522.1"/>
    </source>
</evidence>
<dbReference type="AlphaFoldDB" id="A0A8S3PXM4"/>
<reference evidence="2" key="1">
    <citation type="submission" date="2021-03" db="EMBL/GenBank/DDBJ databases">
        <authorList>
            <person name="Bekaert M."/>
        </authorList>
    </citation>
    <scope>NUCLEOTIDE SEQUENCE</scope>
</reference>
<dbReference type="InterPro" id="IPR046496">
    <property type="entry name" value="DUF6589"/>
</dbReference>
<protein>
    <recommendedName>
        <fullName evidence="1">DUF6589 domain-containing protein</fullName>
    </recommendedName>
</protein>
<evidence type="ECO:0000313" key="3">
    <source>
        <dbReference type="Proteomes" id="UP000683360"/>
    </source>
</evidence>
<gene>
    <name evidence="2" type="ORF">MEDL_3934</name>
</gene>
<dbReference type="Pfam" id="PF20231">
    <property type="entry name" value="DUF6589"/>
    <property type="match status" value="1"/>
</dbReference>
<comment type="caution">
    <text evidence="2">The sequence shown here is derived from an EMBL/GenBank/DDBJ whole genome shotgun (WGS) entry which is preliminary data.</text>
</comment>
<dbReference type="EMBL" id="CAJPWZ010000246">
    <property type="protein sequence ID" value="CAG2188522.1"/>
    <property type="molecule type" value="Genomic_DNA"/>
</dbReference>
<proteinExistence type="predicted"/>